<evidence type="ECO:0000256" key="2">
    <source>
        <dbReference type="SAM" id="MobiDB-lite"/>
    </source>
</evidence>
<gene>
    <name evidence="3" type="ORF">Naga_100010g93</name>
</gene>
<protein>
    <submittedName>
        <fullName evidence="3">Uncharacterized protein</fullName>
    </submittedName>
</protein>
<keyword evidence="4" id="KW-1185">Reference proteome</keyword>
<evidence type="ECO:0000313" key="4">
    <source>
        <dbReference type="Proteomes" id="UP000019335"/>
    </source>
</evidence>
<feature type="compositionally biased region" description="Polar residues" evidence="2">
    <location>
        <begin position="316"/>
        <end position="327"/>
    </location>
</feature>
<name>W7U2P6_9STRA</name>
<feature type="compositionally biased region" description="Basic and acidic residues" evidence="2">
    <location>
        <begin position="41"/>
        <end position="50"/>
    </location>
</feature>
<feature type="coiled-coil region" evidence="1">
    <location>
        <begin position="254"/>
        <end position="281"/>
    </location>
</feature>
<feature type="region of interest" description="Disordered" evidence="2">
    <location>
        <begin position="471"/>
        <end position="507"/>
    </location>
</feature>
<dbReference type="EMBL" id="AZIL01000517">
    <property type="protein sequence ID" value="EWM27141.1"/>
    <property type="molecule type" value="Genomic_DNA"/>
</dbReference>
<feature type="region of interest" description="Disordered" evidence="2">
    <location>
        <begin position="316"/>
        <end position="344"/>
    </location>
</feature>
<feature type="compositionally biased region" description="Acidic residues" evidence="2">
    <location>
        <begin position="59"/>
        <end position="69"/>
    </location>
</feature>
<dbReference type="Proteomes" id="UP000019335">
    <property type="component" value="Chromosome 7"/>
</dbReference>
<reference evidence="3 4" key="1">
    <citation type="journal article" date="2014" name="Mol. Plant">
        <title>Chromosome Scale Genome Assembly and Transcriptome Profiling of Nannochloropsis gaditana in Nitrogen Depletion.</title>
        <authorList>
            <person name="Corteggiani Carpinelli E."/>
            <person name="Telatin A."/>
            <person name="Vitulo N."/>
            <person name="Forcato C."/>
            <person name="D'Angelo M."/>
            <person name="Schiavon R."/>
            <person name="Vezzi A."/>
            <person name="Giacometti G.M."/>
            <person name="Morosinotto T."/>
            <person name="Valle G."/>
        </authorList>
    </citation>
    <scope>NUCLEOTIDE SEQUENCE [LARGE SCALE GENOMIC DNA]</scope>
    <source>
        <strain evidence="3 4">B-31</strain>
    </source>
</reference>
<feature type="compositionally biased region" description="Polar residues" evidence="2">
    <location>
        <begin position="496"/>
        <end position="506"/>
    </location>
</feature>
<sequence length="555" mass="62785">MPAHFNSDQVKDMFVSDASSPETEENDSSPLPIGADEDEEKERISSDKLNDIMTAHFSDDEEGEEEETDSQNGLGKTHRNSIMSKRTSLSKTAEYATHFHNEKTMPEMGASPQGRYDESTYLDAVHRQQISVLGGDTSTYQVVSRTPAETLPLQFAPPAAKEDNYYNDLHHIIVHLMALKQNLQASPSEQCGIRAAPSNTKEEEEGKSSARKNRLCAEHFQIGIKLAGKCALHNENLRLQQQLRIMTSRVSQHEKYLSDKVKALEEECRSLRIENSELRDQQARKRSLRSTLATNCSMKKSCSCAEKPVNMLKTIPSTSGGTDSNSHTCRDSSQHQTQAGPMDKKAGYSKVKDLESMLNLQAQIKSKVVLELNAKRQEVNELRDFMSLPLTTHARKLGIVNQIASLRLRLQGTTRRFERLHLEKKVAYKASTMQRRVQLERYRHQQKMRALQSQQLHMLYQQAFERFLKKKDRDPRKKCQQGPYQHVKENTRHINHSSPGTNNLPEESSIGAVAKEDGGCSYPVTFSKTISSSDNISFESLRKVLLPQTSPKSQV</sequence>
<evidence type="ECO:0000256" key="1">
    <source>
        <dbReference type="SAM" id="Coils"/>
    </source>
</evidence>
<feature type="region of interest" description="Disordered" evidence="2">
    <location>
        <begin position="1"/>
        <end position="91"/>
    </location>
</feature>
<proteinExistence type="predicted"/>
<feature type="compositionally biased region" description="Polar residues" evidence="2">
    <location>
        <begin position="70"/>
        <end position="91"/>
    </location>
</feature>
<dbReference type="AlphaFoldDB" id="W7U2P6"/>
<comment type="caution">
    <text evidence="3">The sequence shown here is derived from an EMBL/GenBank/DDBJ whole genome shotgun (WGS) entry which is preliminary data.</text>
</comment>
<evidence type="ECO:0000313" key="3">
    <source>
        <dbReference type="EMBL" id="EWM27141.1"/>
    </source>
</evidence>
<organism evidence="3 4">
    <name type="scientific">Nannochloropsis gaditana</name>
    <dbReference type="NCBI Taxonomy" id="72520"/>
    <lineage>
        <taxon>Eukaryota</taxon>
        <taxon>Sar</taxon>
        <taxon>Stramenopiles</taxon>
        <taxon>Ochrophyta</taxon>
        <taxon>Eustigmatophyceae</taxon>
        <taxon>Eustigmatales</taxon>
        <taxon>Monodopsidaceae</taxon>
        <taxon>Nannochloropsis</taxon>
    </lineage>
</organism>
<keyword evidence="1" id="KW-0175">Coiled coil</keyword>
<accession>W7U2P6</accession>